<feature type="transmembrane region" description="Helical" evidence="5">
    <location>
        <begin position="59"/>
        <end position="76"/>
    </location>
</feature>
<dbReference type="Gene3D" id="1.20.1550.10">
    <property type="entry name" value="DsbB-like"/>
    <property type="match status" value="1"/>
</dbReference>
<reference evidence="6 7" key="1">
    <citation type="journal article" date="2018" name="Int. J. Syst. Evol. Microbiol.">
        <title>Mesosutterella multiformis gen. nov., sp. nov., a member of the family Sutterellaceae and Sutterella megalosphaeroides sp. nov., isolated from human faeces.</title>
        <authorList>
            <person name="Sakamoto M."/>
            <person name="Ikeyama N."/>
            <person name="Kunihiro T."/>
            <person name="Iino T."/>
            <person name="Yuki M."/>
            <person name="Ohkuma M."/>
        </authorList>
    </citation>
    <scope>NUCLEOTIDE SEQUENCE [LARGE SCALE GENOMIC DNA]</scope>
    <source>
        <strain evidence="6 7">6FBBBH3</strain>
    </source>
</reference>
<feature type="transmembrane region" description="Helical" evidence="5">
    <location>
        <begin position="163"/>
        <end position="184"/>
    </location>
</feature>
<dbReference type="InterPro" id="IPR023380">
    <property type="entry name" value="DsbB-like_sf"/>
</dbReference>
<keyword evidence="7" id="KW-1185">Reference proteome</keyword>
<keyword evidence="2 5" id="KW-0812">Transmembrane</keyword>
<evidence type="ECO:0000313" key="6">
    <source>
        <dbReference type="EMBL" id="BBF23108.1"/>
    </source>
</evidence>
<dbReference type="KEGG" id="sutt:SUTMEG_09990"/>
<evidence type="ECO:0000256" key="5">
    <source>
        <dbReference type="SAM" id="Phobius"/>
    </source>
</evidence>
<name>A0A2Z6IDB3_9BURK</name>
<organism evidence="6 7">
    <name type="scientific">Sutterella megalosphaeroides</name>
    <dbReference type="NCBI Taxonomy" id="2494234"/>
    <lineage>
        <taxon>Bacteria</taxon>
        <taxon>Pseudomonadati</taxon>
        <taxon>Pseudomonadota</taxon>
        <taxon>Betaproteobacteria</taxon>
        <taxon>Burkholderiales</taxon>
        <taxon>Sutterellaceae</taxon>
        <taxon>Sutterella</taxon>
    </lineage>
</organism>
<gene>
    <name evidence="6" type="primary">dsbI_2</name>
    <name evidence="6" type="ORF">SUTMEG_09990</name>
</gene>
<protein>
    <submittedName>
        <fullName evidence="6">Disulfide bond formation protein B</fullName>
    </submittedName>
</protein>
<feature type="transmembrane region" description="Helical" evidence="5">
    <location>
        <begin position="81"/>
        <end position="100"/>
    </location>
</feature>
<dbReference type="EMBL" id="AP018786">
    <property type="protein sequence ID" value="BBF23108.1"/>
    <property type="molecule type" value="Genomic_DNA"/>
</dbReference>
<comment type="subcellular location">
    <subcellularLocation>
        <location evidence="1">Membrane</location>
        <topology evidence="1">Multi-pass membrane protein</topology>
    </subcellularLocation>
</comment>
<dbReference type="SUPFAM" id="SSF158442">
    <property type="entry name" value="DsbB-like"/>
    <property type="match status" value="1"/>
</dbReference>
<dbReference type="GO" id="GO:0015035">
    <property type="term" value="F:protein-disulfide reductase activity"/>
    <property type="evidence" value="ECO:0007669"/>
    <property type="project" value="InterPro"/>
</dbReference>
<evidence type="ECO:0000256" key="4">
    <source>
        <dbReference type="ARBA" id="ARBA00023136"/>
    </source>
</evidence>
<proteinExistence type="predicted"/>
<evidence type="ECO:0000256" key="3">
    <source>
        <dbReference type="ARBA" id="ARBA00022989"/>
    </source>
</evidence>
<feature type="transmembrane region" description="Helical" evidence="5">
    <location>
        <begin position="120"/>
        <end position="142"/>
    </location>
</feature>
<dbReference type="InterPro" id="IPR003752">
    <property type="entry name" value="DiS_bond_form_DsbB/BdbC"/>
</dbReference>
<evidence type="ECO:0000256" key="2">
    <source>
        <dbReference type="ARBA" id="ARBA00022692"/>
    </source>
</evidence>
<dbReference type="GO" id="GO:0016020">
    <property type="term" value="C:membrane"/>
    <property type="evidence" value="ECO:0007669"/>
    <property type="project" value="UniProtKB-SubCell"/>
</dbReference>
<dbReference type="GO" id="GO:0006457">
    <property type="term" value="P:protein folding"/>
    <property type="evidence" value="ECO:0007669"/>
    <property type="project" value="InterPro"/>
</dbReference>
<keyword evidence="4 5" id="KW-0472">Membrane</keyword>
<keyword evidence="3 5" id="KW-1133">Transmembrane helix</keyword>
<dbReference type="Proteomes" id="UP000271003">
    <property type="component" value="Chromosome"/>
</dbReference>
<feature type="transmembrane region" description="Helical" evidence="5">
    <location>
        <begin position="22"/>
        <end position="47"/>
    </location>
</feature>
<dbReference type="OrthoDB" id="9156063at2"/>
<dbReference type="Pfam" id="PF02600">
    <property type="entry name" value="DsbB"/>
    <property type="match status" value="1"/>
</dbReference>
<evidence type="ECO:0000256" key="1">
    <source>
        <dbReference type="ARBA" id="ARBA00004141"/>
    </source>
</evidence>
<accession>A0A2Z6IDB3</accession>
<sequence length="513" mass="57092">MTDYSQPVNETDIKKAKTFYDIVAWGGLLIVLLPVGIANLILGYLMGDSPCTLCWGQRQQMAYIGVVALFMVRYGFKPKYLAMMLVMAACGLYSSFRHLGNHAFRDVGQGFGLDIFGLHTQFWAEVVFWCVVMLFGLATFLAPRFDALIAEMRGKPFRPLTSFYKVAFGIVAFIIASNTFQALWSTGLPPNWGQGDPYRFSWDTKYVKWSDASWEGMWAGINFLGRRDVKDPDFAYAPNAKKLGLTFEHDAEKGPLAVNGKLAVTNTRTIEGVDAKLNTIAKIRGEYVVASKYDFWFLGDDLKPAIHAAMDPWFSANVLDIVGMTEFRDDAIVLMGTNKSFLKIRKNPEADDVTGWPNFTAGRDQVEAVDGFGRGRIGTERAKMFYVHSSATDGKYVYTATVPDNKDKKTFVISKALQKDFVLSGEFTPEASMLKDGRTLGELYVTGMVYEDGKLYAVSKNYNVLVTIDLAKEAVVDVQALPAELTDIRGLVKTADGFEVLDTNRIVTLGYAK</sequence>
<dbReference type="AlphaFoldDB" id="A0A2Z6IDB3"/>
<dbReference type="RefSeq" id="WP_120176749.1">
    <property type="nucleotide sequence ID" value="NZ_AP018786.1"/>
</dbReference>
<evidence type="ECO:0000313" key="7">
    <source>
        <dbReference type="Proteomes" id="UP000271003"/>
    </source>
</evidence>